<dbReference type="NCBIfam" id="NF006719">
    <property type="entry name" value="PRK09257.1"/>
    <property type="match status" value="1"/>
</dbReference>
<evidence type="ECO:0000259" key="8">
    <source>
        <dbReference type="Pfam" id="PF00155"/>
    </source>
</evidence>
<evidence type="ECO:0000256" key="7">
    <source>
        <dbReference type="ARBA" id="ARBA00022898"/>
    </source>
</evidence>
<dbReference type="RefSeq" id="WP_290331857.1">
    <property type="nucleotide sequence ID" value="NZ_JAUFPU010000004.1"/>
</dbReference>
<organism evidence="9 10">
    <name type="scientific">Chitinimonas viridis</name>
    <dbReference type="NCBI Taxonomy" id="664880"/>
    <lineage>
        <taxon>Bacteria</taxon>
        <taxon>Pseudomonadati</taxon>
        <taxon>Pseudomonadota</taxon>
        <taxon>Betaproteobacteria</taxon>
        <taxon>Neisseriales</taxon>
        <taxon>Chitinibacteraceae</taxon>
        <taxon>Chitinimonas</taxon>
    </lineage>
</organism>
<dbReference type="InterPro" id="IPR015424">
    <property type="entry name" value="PyrdxlP-dep_Trfase"/>
</dbReference>
<comment type="subunit">
    <text evidence="3">Homodimer.</text>
</comment>
<dbReference type="InterPro" id="IPR000796">
    <property type="entry name" value="Asp_trans"/>
</dbReference>
<comment type="cofactor">
    <cofactor evidence="1">
        <name>pyridoxal 5'-phosphate</name>
        <dbReference type="ChEBI" id="CHEBI:597326"/>
    </cofactor>
</comment>
<dbReference type="InterPro" id="IPR015421">
    <property type="entry name" value="PyrdxlP-dep_Trfase_major"/>
</dbReference>
<reference evidence="9" key="1">
    <citation type="journal article" date="2014" name="Int. J. Syst. Evol. Microbiol.">
        <title>Complete genome of a new Firmicutes species belonging to the dominant human colonic microbiota ('Ruminococcus bicirculans') reveals two chromosomes and a selective capacity to utilize plant glucans.</title>
        <authorList>
            <consortium name="NISC Comparative Sequencing Program"/>
            <person name="Wegmann U."/>
            <person name="Louis P."/>
            <person name="Goesmann A."/>
            <person name="Henrissat B."/>
            <person name="Duncan S.H."/>
            <person name="Flint H.J."/>
        </authorList>
    </citation>
    <scope>NUCLEOTIDE SEQUENCE</scope>
    <source>
        <strain evidence="9">CECT 7703</strain>
    </source>
</reference>
<keyword evidence="5 9" id="KW-0032">Aminotransferase</keyword>
<name>A0ABT8B223_9NEIS</name>
<dbReference type="InterPro" id="IPR015422">
    <property type="entry name" value="PyrdxlP-dep_Trfase_small"/>
</dbReference>
<feature type="domain" description="Aminotransferase class I/classII large" evidence="8">
    <location>
        <begin position="27"/>
        <end position="384"/>
    </location>
</feature>
<evidence type="ECO:0000256" key="5">
    <source>
        <dbReference type="ARBA" id="ARBA00022576"/>
    </source>
</evidence>
<evidence type="ECO:0000256" key="2">
    <source>
        <dbReference type="ARBA" id="ARBA00007441"/>
    </source>
</evidence>
<comment type="caution">
    <text evidence="9">The sequence shown here is derived from an EMBL/GenBank/DDBJ whole genome shotgun (WGS) entry which is preliminary data.</text>
</comment>
<keyword evidence="7" id="KW-0663">Pyridoxal phosphate</keyword>
<reference evidence="9" key="2">
    <citation type="submission" date="2023-06" db="EMBL/GenBank/DDBJ databases">
        <authorList>
            <person name="Lucena T."/>
            <person name="Sun Q."/>
        </authorList>
    </citation>
    <scope>NUCLEOTIDE SEQUENCE</scope>
    <source>
        <strain evidence="9">CECT 7703</strain>
    </source>
</reference>
<accession>A0ABT8B223</accession>
<dbReference type="Proteomes" id="UP001180081">
    <property type="component" value="Unassembled WGS sequence"/>
</dbReference>
<dbReference type="PRINTS" id="PR00799">
    <property type="entry name" value="TRANSAMINASE"/>
</dbReference>
<dbReference type="CDD" id="cd00609">
    <property type="entry name" value="AAT_like"/>
    <property type="match status" value="1"/>
</dbReference>
<evidence type="ECO:0000256" key="1">
    <source>
        <dbReference type="ARBA" id="ARBA00001933"/>
    </source>
</evidence>
<sequence length="391" mass="42079">MFQNLSPAAVDSILSVAEAFRADGRTHKLDLGVGVYRDAAGNTPVMAAVREAEQQLAAHQPSKSYVGLAGNLRFNRCVEQLVLGQEADASAWVTIQTPGASGALRLVADLIAASRRHAKVWISDPSYVNHAPIMQAAGLAVERYPYLDVATGTLRREAFLEAVAGLGQDDVLLLHGCCHNPSGLDLTLADWQAIATMAQAQGFLPFVDMAYQGFGDGLEQDAAGLRVLAAACPEMLLVYSCSKHFGLYRERTGAAMVKSAQPALVRGKLFELARRSYTMPPDHGAEIVAMIMASDDLRANWQAELEAMRLRMLASRDKLATALAQRGLAADYLRQHKGMFSMLPLSDAAIARLRDEFAIYLVAGGRINLAGLDESRIDELADAVAQVSQVG</sequence>
<dbReference type="SUPFAM" id="SSF53383">
    <property type="entry name" value="PLP-dependent transferases"/>
    <property type="match status" value="1"/>
</dbReference>
<dbReference type="InterPro" id="IPR004839">
    <property type="entry name" value="Aminotransferase_I/II_large"/>
</dbReference>
<dbReference type="GO" id="GO:0008483">
    <property type="term" value="F:transaminase activity"/>
    <property type="evidence" value="ECO:0007669"/>
    <property type="project" value="UniProtKB-KW"/>
</dbReference>
<evidence type="ECO:0000313" key="9">
    <source>
        <dbReference type="EMBL" id="MDN3576278.1"/>
    </source>
</evidence>
<gene>
    <name evidence="9" type="ORF">QWZ03_05810</name>
</gene>
<dbReference type="Gene3D" id="3.90.1150.10">
    <property type="entry name" value="Aspartate Aminotransferase, domain 1"/>
    <property type="match status" value="1"/>
</dbReference>
<evidence type="ECO:0000256" key="3">
    <source>
        <dbReference type="ARBA" id="ARBA00011738"/>
    </source>
</evidence>
<evidence type="ECO:0000256" key="4">
    <source>
        <dbReference type="ARBA" id="ARBA00021531"/>
    </source>
</evidence>
<keyword evidence="6 9" id="KW-0808">Transferase</keyword>
<dbReference type="Pfam" id="PF00155">
    <property type="entry name" value="Aminotran_1_2"/>
    <property type="match status" value="1"/>
</dbReference>
<evidence type="ECO:0000313" key="10">
    <source>
        <dbReference type="Proteomes" id="UP001180081"/>
    </source>
</evidence>
<comment type="similarity">
    <text evidence="2">Belongs to the class-I pyridoxal-phosphate-dependent aminotransferase family.</text>
</comment>
<keyword evidence="10" id="KW-1185">Reference proteome</keyword>
<dbReference type="PANTHER" id="PTHR11879">
    <property type="entry name" value="ASPARTATE AMINOTRANSFERASE"/>
    <property type="match status" value="1"/>
</dbReference>
<proteinExistence type="inferred from homology"/>
<dbReference type="EMBL" id="JAUFPU010000004">
    <property type="protein sequence ID" value="MDN3576278.1"/>
    <property type="molecule type" value="Genomic_DNA"/>
</dbReference>
<dbReference type="PANTHER" id="PTHR11879:SF22">
    <property type="entry name" value="ASPARTATE AMINOTRANSFERASE, MITOCHONDRIAL"/>
    <property type="match status" value="1"/>
</dbReference>
<protein>
    <recommendedName>
        <fullName evidence="4">Putative 8-amino-7-oxononanoate synthase</fullName>
    </recommendedName>
</protein>
<dbReference type="Gene3D" id="3.40.640.10">
    <property type="entry name" value="Type I PLP-dependent aspartate aminotransferase-like (Major domain)"/>
    <property type="match status" value="1"/>
</dbReference>
<evidence type="ECO:0000256" key="6">
    <source>
        <dbReference type="ARBA" id="ARBA00022679"/>
    </source>
</evidence>